<evidence type="ECO:0000256" key="13">
    <source>
        <dbReference type="ARBA" id="ARBA00048679"/>
    </source>
</evidence>
<dbReference type="SMART" id="SM00220">
    <property type="entry name" value="S_TKc"/>
    <property type="match status" value="2"/>
</dbReference>
<evidence type="ECO:0000313" key="19">
    <source>
        <dbReference type="Proteomes" id="UP000030748"/>
    </source>
</evidence>
<feature type="domain" description="Bulb-type lectin" evidence="16">
    <location>
        <begin position="778"/>
        <end position="902"/>
    </location>
</feature>
<keyword evidence="5" id="KW-0808">Transferase</keyword>
<dbReference type="GO" id="GO:0005524">
    <property type="term" value="F:ATP binding"/>
    <property type="evidence" value="ECO:0007669"/>
    <property type="project" value="UniProtKB-KW"/>
</dbReference>
<evidence type="ECO:0000256" key="9">
    <source>
        <dbReference type="ARBA" id="ARBA00022840"/>
    </source>
</evidence>
<dbReference type="InterPro" id="IPR001245">
    <property type="entry name" value="Ser-Thr/Tyr_kinase_cat_dom"/>
</dbReference>
<comment type="subcellular location">
    <subcellularLocation>
        <location evidence="1">Cell membrane</location>
        <topology evidence="1">Single-pass type I membrane protein</topology>
    </subcellularLocation>
</comment>
<dbReference type="PROSITE" id="PS00108">
    <property type="entry name" value="PROTEIN_KINASE_ST"/>
    <property type="match status" value="2"/>
</dbReference>
<proteinExistence type="predicted"/>
<evidence type="ECO:0000259" key="16">
    <source>
        <dbReference type="PROSITE" id="PS50927"/>
    </source>
</evidence>
<keyword evidence="3" id="KW-1003">Cell membrane</keyword>
<feature type="domain" description="Bulb-type lectin" evidence="16">
    <location>
        <begin position="28"/>
        <end position="150"/>
    </location>
</feature>
<feature type="domain" description="Apple" evidence="17">
    <location>
        <begin position="1073"/>
        <end position="1159"/>
    </location>
</feature>
<dbReference type="eggNOG" id="ENOG502QTRQ">
    <property type="taxonomic scope" value="Eukaryota"/>
</dbReference>
<dbReference type="SMART" id="SM00108">
    <property type="entry name" value="B_lectin"/>
    <property type="match status" value="2"/>
</dbReference>
<feature type="chain" id="PRO_5001503871" description="non-specific serine/threonine protein kinase" evidence="14">
    <location>
        <begin position="27"/>
        <end position="1512"/>
    </location>
</feature>
<dbReference type="CDD" id="cd14066">
    <property type="entry name" value="STKc_IRAK"/>
    <property type="match status" value="2"/>
</dbReference>
<evidence type="ECO:0000256" key="1">
    <source>
        <dbReference type="ARBA" id="ARBA00004251"/>
    </source>
</evidence>
<dbReference type="InterPro" id="IPR008271">
    <property type="entry name" value="Ser/Thr_kinase_AS"/>
</dbReference>
<dbReference type="Pfam" id="PF07714">
    <property type="entry name" value="PK_Tyr_Ser-Thr"/>
    <property type="match status" value="2"/>
</dbReference>
<dbReference type="PANTHER" id="PTHR27002:SF1082">
    <property type="entry name" value="OS06G0693000 PROTEIN"/>
    <property type="match status" value="1"/>
</dbReference>
<dbReference type="CDD" id="cd00028">
    <property type="entry name" value="B_lectin"/>
    <property type="match status" value="2"/>
</dbReference>
<dbReference type="Gene3D" id="1.10.510.10">
    <property type="entry name" value="Transferase(Phosphotransferase) domain 1"/>
    <property type="match status" value="2"/>
</dbReference>
<feature type="domain" description="Protein kinase" evidence="15">
    <location>
        <begin position="1193"/>
        <end position="1479"/>
    </location>
</feature>
<dbReference type="Proteomes" id="UP000030748">
    <property type="component" value="Unassembled WGS sequence"/>
</dbReference>
<dbReference type="EMBL" id="KI632162">
    <property type="protein sequence ID" value="EYU23280.1"/>
    <property type="molecule type" value="Genomic_DNA"/>
</dbReference>
<feature type="signal peptide" evidence="14">
    <location>
        <begin position="1"/>
        <end position="26"/>
    </location>
</feature>
<dbReference type="FunFam" id="1.10.510.10:FF:000060">
    <property type="entry name" value="G-type lectin S-receptor-like serine/threonine-protein kinase"/>
    <property type="match status" value="2"/>
</dbReference>
<dbReference type="InterPro" id="IPR036426">
    <property type="entry name" value="Bulb-type_lectin_dom_sf"/>
</dbReference>
<name>A0A022Q9S0_ERYGU</name>
<keyword evidence="4" id="KW-0723">Serine/threonine-protein kinase</keyword>
<keyword evidence="9" id="KW-0067">ATP-binding</keyword>
<accession>A0A022Q9S0</accession>
<dbReference type="FunFam" id="3.30.200.20:FF:001238">
    <property type="entry name" value="Os08g0179000 protein"/>
    <property type="match status" value="2"/>
</dbReference>
<evidence type="ECO:0000256" key="2">
    <source>
        <dbReference type="ARBA" id="ARBA00012513"/>
    </source>
</evidence>
<evidence type="ECO:0000256" key="10">
    <source>
        <dbReference type="ARBA" id="ARBA00023157"/>
    </source>
</evidence>
<dbReference type="CDD" id="cd01098">
    <property type="entry name" value="PAN_AP_plant"/>
    <property type="match status" value="1"/>
</dbReference>
<dbReference type="PROSITE" id="PS50948">
    <property type="entry name" value="PAN"/>
    <property type="match status" value="2"/>
</dbReference>
<evidence type="ECO:0000256" key="5">
    <source>
        <dbReference type="ARBA" id="ARBA00022679"/>
    </source>
</evidence>
<evidence type="ECO:0000256" key="8">
    <source>
        <dbReference type="ARBA" id="ARBA00022777"/>
    </source>
</evidence>
<dbReference type="PANTHER" id="PTHR27002">
    <property type="entry name" value="RECEPTOR-LIKE SERINE/THREONINE-PROTEIN KINASE SD1-8"/>
    <property type="match status" value="1"/>
</dbReference>
<dbReference type="SUPFAM" id="SSF56112">
    <property type="entry name" value="Protein kinase-like (PK-like)"/>
    <property type="match status" value="2"/>
</dbReference>
<dbReference type="Pfam" id="PF08276">
    <property type="entry name" value="PAN_2"/>
    <property type="match status" value="2"/>
</dbReference>
<protein>
    <recommendedName>
        <fullName evidence="2">non-specific serine/threonine protein kinase</fullName>
        <ecNumber evidence="2">2.7.11.1</ecNumber>
    </recommendedName>
</protein>
<dbReference type="SUPFAM" id="SSF51110">
    <property type="entry name" value="alpha-D-mannose-specific plant lectins"/>
    <property type="match status" value="2"/>
</dbReference>
<reference evidence="18 19" key="1">
    <citation type="journal article" date="2013" name="Proc. Natl. Acad. Sci. U.S.A.">
        <title>Fine-scale variation in meiotic recombination in Mimulus inferred from population shotgun sequencing.</title>
        <authorList>
            <person name="Hellsten U."/>
            <person name="Wright K.M."/>
            <person name="Jenkins J."/>
            <person name="Shu S."/>
            <person name="Yuan Y."/>
            <person name="Wessler S.R."/>
            <person name="Schmutz J."/>
            <person name="Willis J.H."/>
            <person name="Rokhsar D.S."/>
        </authorList>
    </citation>
    <scope>NUCLEOTIDE SEQUENCE [LARGE SCALE GENOMIC DNA]</scope>
    <source>
        <strain evidence="19">cv. DUN x IM62</strain>
    </source>
</reference>
<keyword evidence="10" id="KW-1015">Disulfide bond</keyword>
<evidence type="ECO:0000256" key="3">
    <source>
        <dbReference type="ARBA" id="ARBA00022475"/>
    </source>
</evidence>
<feature type="domain" description="Protein kinase" evidence="15">
    <location>
        <begin position="461"/>
        <end position="747"/>
    </location>
</feature>
<keyword evidence="11" id="KW-0325">Glycoprotein</keyword>
<dbReference type="InterPro" id="IPR001480">
    <property type="entry name" value="Bulb-type_lectin_dom"/>
</dbReference>
<keyword evidence="7" id="KW-0547">Nucleotide-binding</keyword>
<evidence type="ECO:0000256" key="11">
    <source>
        <dbReference type="ARBA" id="ARBA00023180"/>
    </source>
</evidence>
<dbReference type="InterPro" id="IPR003609">
    <property type="entry name" value="Pan_app"/>
</dbReference>
<dbReference type="EC" id="2.7.11.1" evidence="2"/>
<sequence length="1512" mass="170203">MKTQKASITPFVFLISLHFLATQVSSIDTLKPGGDEFNSSSQLVSAKKIFTLGFYTPENTNNSYLAIWYTDGLYSPVWIGNRENPFPKNSNPILAIGTTGENLVITHGGGGESFELYSGQSGKNISATLLDTGNFVVISVSGEVLWQSFDYPADTLLPGMKLGINHKTGRNWTLSSWFGQNNPATGAFTLEWDPISGRLLVRRRGVVYWTSGEMKDYYYNGQGLGDFRVKEFENINPKPDPFNLNYNFTNVSSENEEYFTYSLIQVPNWTPEKRKVISGWMLSYQGNIYDNDRPFIADANLCYGYNTRGSSFYTGCELWAQPECRNDRETFVLKSGDFRPVDGKSVPSVYDSNSSLTLSDCREICWNDCECVAYIDADRSDGCVYWRGKNLEFEQSLDGSAVRKYFLESASSSKGKREEELRELLMLEGYTGTYGFDNDGGKNHDLRLFTYASIVSATSNFSSENKLGQGGFGPVYKGKTSEGHDVAVKLLSRQSGQGLLEFKTELVLISKLQHVNLVKLRGFCIHGDDKMIIYDYMPNKSLDFFLFHPSKREELNWQQRFNIIEGTAQGLLYLHKYSRLKIIHRDLKASNILLDENMTPKISDFGLARIFKQNTDEANTERRVGTYGYMAPEYAMQGIFSVKSDVYSFGVLVLEIVSGQKNSSFHEIEGPLNLVEYTWDLWRKDSAIELMDRTMKDSCIVDELQKCIHIGLLCVENHAVDRPDIEEVISMLKNEMTNLPLPKNPAFITRNGVVEETKKSTMPMNLSSNEVSSIDTLKPGGGGGDEFNSSSQLVSANKIFTLGFYTPEDTNNTYLAIWYTNASDYRVWIANRENPIPKNSNPVLTIPATTGEKLIITHGGGGGESFELYSGQSGKNISATLLDTGNFVVSSVSGEVLWQSFDFPTDTLLPGMKLGFDRKTGRYRTLSSWFGRSNPATGAFTLEWDPISGMLLVRRRGVVYWTSGEMKDFQYDGQEGGDSRVKKFENIVPDSSNFNYNFTNVSYDGEEYFTYSLIKDRWTPNSRKVISGWRLGFDGRIDDTGRPVFVDVSLCYGYNTRGSDVYAGCRLWQQPMCRNNRETFVDRAGNFFRANGTFVAFVSDDNSSLTQSDCREICWNDCECAAFLDAPLSGGCWYWKGKDLNFTQSLNGRTTVQYVLQSAPLTVLPSAPLSKGGKSDDLRLFTYSSVLSATNNFSSDNKLGQGGFGPVYKGKTSEGHEIAVKLLSRQSGQGLLEFKTELVLISKLQHVNLVKLRGFCIHGDDKMIIYDYMPNKSLDFFLFNPSKREELNWQQRFNIIEGTAQGLLYLHKYSRLKIIHRDLKASNILLDENMTPKISDFGLARIFKQNTDEANTERRVGTYGYMAPEYAMQGIFSIKSDVYSFGVLVLEIVSGRKNSSFHEIEGPLNLVEYTWDLWRKDSASEIMDQTLTDSCITDQLQKCIHIGLLCVENHAVDRPTIEDVILMLKNEMTNLPLPKNPAFITRNSVIEEVETSTTPLVNISTNEVTMSEIGGR</sequence>
<evidence type="ECO:0000256" key="6">
    <source>
        <dbReference type="ARBA" id="ARBA00022729"/>
    </source>
</evidence>
<dbReference type="GO" id="GO:0006955">
    <property type="term" value="P:immune response"/>
    <property type="evidence" value="ECO:0000318"/>
    <property type="project" value="GO_Central"/>
</dbReference>
<evidence type="ECO:0000256" key="7">
    <source>
        <dbReference type="ARBA" id="ARBA00022741"/>
    </source>
</evidence>
<comment type="catalytic activity">
    <reaction evidence="13">
        <text>L-seryl-[protein] + ATP = O-phospho-L-seryl-[protein] + ADP + H(+)</text>
        <dbReference type="Rhea" id="RHEA:17989"/>
        <dbReference type="Rhea" id="RHEA-COMP:9863"/>
        <dbReference type="Rhea" id="RHEA-COMP:11604"/>
        <dbReference type="ChEBI" id="CHEBI:15378"/>
        <dbReference type="ChEBI" id="CHEBI:29999"/>
        <dbReference type="ChEBI" id="CHEBI:30616"/>
        <dbReference type="ChEBI" id="CHEBI:83421"/>
        <dbReference type="ChEBI" id="CHEBI:456216"/>
        <dbReference type="EC" id="2.7.11.1"/>
    </reaction>
</comment>
<evidence type="ECO:0000256" key="12">
    <source>
        <dbReference type="ARBA" id="ARBA00047899"/>
    </source>
</evidence>
<feature type="domain" description="Apple" evidence="17">
    <location>
        <begin position="324"/>
        <end position="410"/>
    </location>
</feature>
<dbReference type="SMART" id="SM00473">
    <property type="entry name" value="PAN_AP"/>
    <property type="match status" value="2"/>
</dbReference>
<keyword evidence="3" id="KW-0472">Membrane</keyword>
<evidence type="ECO:0000259" key="17">
    <source>
        <dbReference type="PROSITE" id="PS50948"/>
    </source>
</evidence>
<keyword evidence="19" id="KW-1185">Reference proteome</keyword>
<dbReference type="Gene3D" id="2.90.10.10">
    <property type="entry name" value="Bulb-type lectin domain"/>
    <property type="match status" value="2"/>
</dbReference>
<evidence type="ECO:0000259" key="15">
    <source>
        <dbReference type="PROSITE" id="PS50011"/>
    </source>
</evidence>
<evidence type="ECO:0000256" key="4">
    <source>
        <dbReference type="ARBA" id="ARBA00022527"/>
    </source>
</evidence>
<dbReference type="InterPro" id="IPR011009">
    <property type="entry name" value="Kinase-like_dom_sf"/>
</dbReference>
<dbReference type="STRING" id="4155.A0A022Q9S0"/>
<dbReference type="GO" id="GO:0007165">
    <property type="term" value="P:signal transduction"/>
    <property type="evidence" value="ECO:0000318"/>
    <property type="project" value="GO_Central"/>
</dbReference>
<dbReference type="GO" id="GO:0004674">
    <property type="term" value="F:protein serine/threonine kinase activity"/>
    <property type="evidence" value="ECO:0000318"/>
    <property type="project" value="GO_Central"/>
</dbReference>
<gene>
    <name evidence="18" type="ORF">MIMGU_mgv1a000166mg</name>
</gene>
<organism evidence="18 19">
    <name type="scientific">Erythranthe guttata</name>
    <name type="common">Yellow monkey flower</name>
    <name type="synonym">Mimulus guttatus</name>
    <dbReference type="NCBI Taxonomy" id="4155"/>
    <lineage>
        <taxon>Eukaryota</taxon>
        <taxon>Viridiplantae</taxon>
        <taxon>Streptophyta</taxon>
        <taxon>Embryophyta</taxon>
        <taxon>Tracheophyta</taxon>
        <taxon>Spermatophyta</taxon>
        <taxon>Magnoliopsida</taxon>
        <taxon>eudicotyledons</taxon>
        <taxon>Gunneridae</taxon>
        <taxon>Pentapetalae</taxon>
        <taxon>asterids</taxon>
        <taxon>lamiids</taxon>
        <taxon>Lamiales</taxon>
        <taxon>Phrymaceae</taxon>
        <taxon>Erythranthe</taxon>
    </lineage>
</organism>
<keyword evidence="8" id="KW-0418">Kinase</keyword>
<dbReference type="InterPro" id="IPR000719">
    <property type="entry name" value="Prot_kinase_dom"/>
</dbReference>
<dbReference type="GO" id="GO:0005886">
    <property type="term" value="C:plasma membrane"/>
    <property type="evidence" value="ECO:0000318"/>
    <property type="project" value="GO_Central"/>
</dbReference>
<dbReference type="PROSITE" id="PS50927">
    <property type="entry name" value="BULB_LECTIN"/>
    <property type="match status" value="2"/>
</dbReference>
<comment type="catalytic activity">
    <reaction evidence="12">
        <text>L-threonyl-[protein] + ATP = O-phospho-L-threonyl-[protein] + ADP + H(+)</text>
        <dbReference type="Rhea" id="RHEA:46608"/>
        <dbReference type="Rhea" id="RHEA-COMP:11060"/>
        <dbReference type="Rhea" id="RHEA-COMP:11605"/>
        <dbReference type="ChEBI" id="CHEBI:15378"/>
        <dbReference type="ChEBI" id="CHEBI:30013"/>
        <dbReference type="ChEBI" id="CHEBI:30616"/>
        <dbReference type="ChEBI" id="CHEBI:61977"/>
        <dbReference type="ChEBI" id="CHEBI:456216"/>
        <dbReference type="EC" id="2.7.11.1"/>
    </reaction>
</comment>
<evidence type="ECO:0000256" key="14">
    <source>
        <dbReference type="SAM" id="SignalP"/>
    </source>
</evidence>
<dbReference type="Gene3D" id="3.30.200.20">
    <property type="entry name" value="Phosphorylase Kinase, domain 1"/>
    <property type="match status" value="2"/>
</dbReference>
<dbReference type="Pfam" id="PF01453">
    <property type="entry name" value="B_lectin"/>
    <property type="match status" value="2"/>
</dbReference>
<keyword evidence="6 14" id="KW-0732">Signal</keyword>
<evidence type="ECO:0000313" key="18">
    <source>
        <dbReference type="EMBL" id="EYU23280.1"/>
    </source>
</evidence>
<dbReference type="PROSITE" id="PS50011">
    <property type="entry name" value="PROTEIN_KINASE_DOM"/>
    <property type="match status" value="2"/>
</dbReference>